<proteinExistence type="predicted"/>
<comment type="caution">
    <text evidence="1">The sequence shown here is derived from an EMBL/GenBank/DDBJ whole genome shotgun (WGS) entry which is preliminary data.</text>
</comment>
<keyword evidence="2" id="KW-1185">Reference proteome</keyword>
<accession>A0ACC0XLG8</accession>
<dbReference type="EMBL" id="CM047747">
    <property type="protein sequence ID" value="KAJ0018251.1"/>
    <property type="molecule type" value="Genomic_DNA"/>
</dbReference>
<reference evidence="2" key="1">
    <citation type="journal article" date="2023" name="G3 (Bethesda)">
        <title>Genome assembly and association tests identify interacting loci associated with vigor, precocity, and sex in interspecific pistachio rootstocks.</title>
        <authorList>
            <person name="Palmer W."/>
            <person name="Jacygrad E."/>
            <person name="Sagayaradj S."/>
            <person name="Cavanaugh K."/>
            <person name="Han R."/>
            <person name="Bertier L."/>
            <person name="Beede B."/>
            <person name="Kafkas S."/>
            <person name="Golino D."/>
            <person name="Preece J."/>
            <person name="Michelmore R."/>
        </authorList>
    </citation>
    <scope>NUCLEOTIDE SEQUENCE [LARGE SCALE GENOMIC DNA]</scope>
</reference>
<name>A0ACC0XLG8_9ROSI</name>
<protein>
    <submittedName>
        <fullName evidence="1">Uncharacterized protein</fullName>
    </submittedName>
</protein>
<evidence type="ECO:0000313" key="2">
    <source>
        <dbReference type="Proteomes" id="UP001163603"/>
    </source>
</evidence>
<evidence type="ECO:0000313" key="1">
    <source>
        <dbReference type="EMBL" id="KAJ0018251.1"/>
    </source>
</evidence>
<gene>
    <name evidence="1" type="ORF">Pint_11427</name>
</gene>
<sequence length="43" mass="4956">MPAAPPNSLKNKPIIPLSQLPYTHFHYFSLLIFIPLHYHTSPL</sequence>
<organism evidence="1 2">
    <name type="scientific">Pistacia integerrima</name>
    <dbReference type="NCBI Taxonomy" id="434235"/>
    <lineage>
        <taxon>Eukaryota</taxon>
        <taxon>Viridiplantae</taxon>
        <taxon>Streptophyta</taxon>
        <taxon>Embryophyta</taxon>
        <taxon>Tracheophyta</taxon>
        <taxon>Spermatophyta</taxon>
        <taxon>Magnoliopsida</taxon>
        <taxon>eudicotyledons</taxon>
        <taxon>Gunneridae</taxon>
        <taxon>Pentapetalae</taxon>
        <taxon>rosids</taxon>
        <taxon>malvids</taxon>
        <taxon>Sapindales</taxon>
        <taxon>Anacardiaceae</taxon>
        <taxon>Pistacia</taxon>
    </lineage>
</organism>
<dbReference type="Proteomes" id="UP001163603">
    <property type="component" value="Chromosome 12"/>
</dbReference>